<dbReference type="AlphaFoldDB" id="A0A1M6YT88"/>
<dbReference type="RefSeq" id="WP_073079280.1">
    <property type="nucleotide sequence ID" value="NZ_FRBL01000002.1"/>
</dbReference>
<dbReference type="OrthoDB" id="8660908at2"/>
<evidence type="ECO:0000313" key="6">
    <source>
        <dbReference type="Proteomes" id="UP000184420"/>
    </source>
</evidence>
<dbReference type="InterPro" id="IPR011050">
    <property type="entry name" value="Pectin_lyase_fold/virulence"/>
</dbReference>
<dbReference type="GO" id="GO:0016837">
    <property type="term" value="F:carbon-oxygen lyase activity, acting on polysaccharides"/>
    <property type="evidence" value="ECO:0007669"/>
    <property type="project" value="TreeGrafter"/>
</dbReference>
<dbReference type="SMART" id="SM00710">
    <property type="entry name" value="PbH1"/>
    <property type="match status" value="6"/>
</dbReference>
<dbReference type="InterPro" id="IPR012334">
    <property type="entry name" value="Pectin_lyas_fold"/>
</dbReference>
<evidence type="ECO:0000259" key="4">
    <source>
        <dbReference type="Pfam" id="PF13229"/>
    </source>
</evidence>
<dbReference type="Proteomes" id="UP000184420">
    <property type="component" value="Unassembled WGS sequence"/>
</dbReference>
<dbReference type="Pfam" id="PF13229">
    <property type="entry name" value="Beta_helix"/>
    <property type="match status" value="1"/>
</dbReference>
<dbReference type="InterPro" id="IPR039448">
    <property type="entry name" value="Beta_helix"/>
</dbReference>
<keyword evidence="6" id="KW-1185">Reference proteome</keyword>
<organism evidence="5 6">
    <name type="scientific">Chitinophaga jiangningensis</name>
    <dbReference type="NCBI Taxonomy" id="1419482"/>
    <lineage>
        <taxon>Bacteria</taxon>
        <taxon>Pseudomonadati</taxon>
        <taxon>Bacteroidota</taxon>
        <taxon>Chitinophagia</taxon>
        <taxon>Chitinophagales</taxon>
        <taxon>Chitinophagaceae</taxon>
        <taxon>Chitinophaga</taxon>
    </lineage>
</organism>
<comment type="subcellular location">
    <subcellularLocation>
        <location evidence="1">Secreted</location>
    </subcellularLocation>
</comment>
<evidence type="ECO:0000313" key="5">
    <source>
        <dbReference type="EMBL" id="SHL21468.1"/>
    </source>
</evidence>
<evidence type="ECO:0000256" key="1">
    <source>
        <dbReference type="ARBA" id="ARBA00004613"/>
    </source>
</evidence>
<dbReference type="STRING" id="1419482.SAMN05444266_102476"/>
<dbReference type="InterPro" id="IPR052052">
    <property type="entry name" value="Polysaccharide_Lyase_9"/>
</dbReference>
<sequence length="288" mass="30113">MKKSPIMMMLCIVFASCQKNDVASPGSDSPKPAANVESITVTTESALKSAISAAKAGDIITVSGTIKLTSTLQLLNSGTSTSKINFTGGVLDCSGISSGWGVKCNGSYWNITNMTIKNAPDCGLVFQYGGYNYVYNVTTSGNHDSGLQIYNQSHHNNISYCKSNDNYDTQNGGENADGFACKLSAGAGNLFDHCTANHNSDDGWDLYGQPYTVKITNCTATNNGYGGSGDGNGFKLGSSGQNVPHTATNCTSSYNLASGYDGNGNTGHITITGSTGTGNGKTLFYRLY</sequence>
<proteinExistence type="predicted"/>
<dbReference type="InterPro" id="IPR006626">
    <property type="entry name" value="PbH1"/>
</dbReference>
<dbReference type="Gene3D" id="2.160.20.10">
    <property type="entry name" value="Single-stranded right-handed beta-helix, Pectin lyase-like"/>
    <property type="match status" value="1"/>
</dbReference>
<accession>A0A1M6YT88</accession>
<evidence type="ECO:0000256" key="3">
    <source>
        <dbReference type="ARBA" id="ARBA00022729"/>
    </source>
</evidence>
<dbReference type="SUPFAM" id="SSF51126">
    <property type="entry name" value="Pectin lyase-like"/>
    <property type="match status" value="1"/>
</dbReference>
<gene>
    <name evidence="5" type="ORF">SAMN05444266_102476</name>
</gene>
<dbReference type="GO" id="GO:0005576">
    <property type="term" value="C:extracellular region"/>
    <property type="evidence" value="ECO:0007669"/>
    <property type="project" value="UniProtKB-SubCell"/>
</dbReference>
<keyword evidence="3" id="KW-0732">Signal</keyword>
<evidence type="ECO:0000256" key="2">
    <source>
        <dbReference type="ARBA" id="ARBA00022525"/>
    </source>
</evidence>
<protein>
    <submittedName>
        <fullName evidence="5">Right handed beta helix region</fullName>
    </submittedName>
</protein>
<keyword evidence="2" id="KW-0964">Secreted</keyword>
<dbReference type="PANTHER" id="PTHR40088:SF2">
    <property type="entry name" value="SECRETED SUGAR HYDROLASE"/>
    <property type="match status" value="1"/>
</dbReference>
<reference evidence="5 6" key="1">
    <citation type="submission" date="2016-11" db="EMBL/GenBank/DDBJ databases">
        <authorList>
            <person name="Jaros S."/>
            <person name="Januszkiewicz K."/>
            <person name="Wedrychowicz H."/>
        </authorList>
    </citation>
    <scope>NUCLEOTIDE SEQUENCE [LARGE SCALE GENOMIC DNA]</scope>
    <source>
        <strain evidence="5 6">DSM 27406</strain>
    </source>
</reference>
<feature type="domain" description="Right handed beta helix" evidence="4">
    <location>
        <begin position="101"/>
        <end position="274"/>
    </location>
</feature>
<dbReference type="PROSITE" id="PS51257">
    <property type="entry name" value="PROKAR_LIPOPROTEIN"/>
    <property type="match status" value="1"/>
</dbReference>
<name>A0A1M6YT88_9BACT</name>
<dbReference type="EMBL" id="FRBL01000002">
    <property type="protein sequence ID" value="SHL21468.1"/>
    <property type="molecule type" value="Genomic_DNA"/>
</dbReference>
<dbReference type="PANTHER" id="PTHR40088">
    <property type="entry name" value="PECTATE LYASE (EUROFUNG)"/>
    <property type="match status" value="1"/>
</dbReference>